<keyword evidence="2" id="KW-1185">Reference proteome</keyword>
<organism evidence="1 2">
    <name type="scientific">Natronorubrum halalkaliphilum</name>
    <dbReference type="NCBI Taxonomy" id="2691917"/>
    <lineage>
        <taxon>Archaea</taxon>
        <taxon>Methanobacteriati</taxon>
        <taxon>Methanobacteriota</taxon>
        <taxon>Stenosarchaea group</taxon>
        <taxon>Halobacteria</taxon>
        <taxon>Halobacteriales</taxon>
        <taxon>Natrialbaceae</taxon>
        <taxon>Natronorubrum</taxon>
    </lineage>
</organism>
<proteinExistence type="predicted"/>
<accession>A0A6B0VP52</accession>
<dbReference type="AlphaFoldDB" id="A0A6B0VP52"/>
<dbReference type="InterPro" id="IPR006311">
    <property type="entry name" value="TAT_signal"/>
</dbReference>
<name>A0A6B0VP52_9EURY</name>
<sequence>MSNNNPNPKTRRNFVRTATAGLFTTTALMTSAQANKAETTDSGEVKIEDGEIVYRGPKKSVSPDQAAESAADVSHSDLDGYMQTGVEGLNEAKSNGYVEFEEKDGVPRVVPTQKGLDEHGPSQQIGILCGKNDYEAETTWRGGVRHAFYFDDSLSRNIAAAMASGAAAGVIGSKIAAATGVGAPASVVSAVAAILAGLGATLMFEANEGCGVRIRHYPAAPPVPGVGITFKPQ</sequence>
<reference evidence="1 2" key="1">
    <citation type="submission" date="2020-01" db="EMBL/GenBank/DDBJ databases">
        <title>Natronorubrum sp. JWXQ-INN 674 isolated from Inner Mongolia Autonomous Region of China.</title>
        <authorList>
            <person name="Xue Q."/>
        </authorList>
    </citation>
    <scope>NUCLEOTIDE SEQUENCE [LARGE SCALE GENOMIC DNA]</scope>
    <source>
        <strain evidence="1 2">JWXQ-INN-674</strain>
    </source>
</reference>
<dbReference type="RefSeq" id="WP_160066241.1">
    <property type="nucleotide sequence ID" value="NZ_WUYX01000051.1"/>
</dbReference>
<comment type="caution">
    <text evidence="1">The sequence shown here is derived from an EMBL/GenBank/DDBJ whole genome shotgun (WGS) entry which is preliminary data.</text>
</comment>
<dbReference type="PROSITE" id="PS51318">
    <property type="entry name" value="TAT"/>
    <property type="match status" value="1"/>
</dbReference>
<dbReference type="Proteomes" id="UP000434101">
    <property type="component" value="Unassembled WGS sequence"/>
</dbReference>
<evidence type="ECO:0000313" key="2">
    <source>
        <dbReference type="Proteomes" id="UP000434101"/>
    </source>
</evidence>
<protein>
    <submittedName>
        <fullName evidence="1">Uncharacterized protein</fullName>
    </submittedName>
</protein>
<gene>
    <name evidence="1" type="ORF">GS429_15395</name>
</gene>
<dbReference type="OrthoDB" id="386990at2157"/>
<evidence type="ECO:0000313" key="1">
    <source>
        <dbReference type="EMBL" id="MXV63420.1"/>
    </source>
</evidence>
<dbReference type="EMBL" id="WUYX01000051">
    <property type="protein sequence ID" value="MXV63420.1"/>
    <property type="molecule type" value="Genomic_DNA"/>
</dbReference>